<dbReference type="STRING" id="686832.A0A0C3CSN5"/>
<proteinExistence type="predicted"/>
<keyword evidence="2" id="KW-1185">Reference proteome</keyword>
<dbReference type="HOGENOM" id="CLU_2711578_0_0_1"/>
<dbReference type="GO" id="GO:0020037">
    <property type="term" value="F:heme binding"/>
    <property type="evidence" value="ECO:0007669"/>
    <property type="project" value="InterPro"/>
</dbReference>
<organism evidence="1 2">
    <name type="scientific">Hebeloma cylindrosporum</name>
    <dbReference type="NCBI Taxonomy" id="76867"/>
    <lineage>
        <taxon>Eukaryota</taxon>
        <taxon>Fungi</taxon>
        <taxon>Dikarya</taxon>
        <taxon>Basidiomycota</taxon>
        <taxon>Agaricomycotina</taxon>
        <taxon>Agaricomycetes</taxon>
        <taxon>Agaricomycetidae</taxon>
        <taxon>Agaricales</taxon>
        <taxon>Agaricineae</taxon>
        <taxon>Hymenogastraceae</taxon>
        <taxon>Hebeloma</taxon>
    </lineage>
</organism>
<protein>
    <recommendedName>
        <fullName evidence="3">Cytochrome P450</fullName>
    </recommendedName>
</protein>
<dbReference type="SUPFAM" id="SSF48264">
    <property type="entry name" value="Cytochrome P450"/>
    <property type="match status" value="1"/>
</dbReference>
<dbReference type="GO" id="GO:0016705">
    <property type="term" value="F:oxidoreductase activity, acting on paired donors, with incorporation or reduction of molecular oxygen"/>
    <property type="evidence" value="ECO:0007669"/>
    <property type="project" value="InterPro"/>
</dbReference>
<dbReference type="Proteomes" id="UP000053424">
    <property type="component" value="Unassembled WGS sequence"/>
</dbReference>
<evidence type="ECO:0000313" key="2">
    <source>
        <dbReference type="Proteomes" id="UP000053424"/>
    </source>
</evidence>
<gene>
    <name evidence="1" type="ORF">M413DRAFT_63528</name>
</gene>
<reference evidence="2" key="2">
    <citation type="submission" date="2015-01" db="EMBL/GenBank/DDBJ databases">
        <title>Evolutionary Origins and Diversification of the Mycorrhizal Mutualists.</title>
        <authorList>
            <consortium name="DOE Joint Genome Institute"/>
            <consortium name="Mycorrhizal Genomics Consortium"/>
            <person name="Kohler A."/>
            <person name="Kuo A."/>
            <person name="Nagy L.G."/>
            <person name="Floudas D."/>
            <person name="Copeland A."/>
            <person name="Barry K.W."/>
            <person name="Cichocki N."/>
            <person name="Veneault-Fourrey C."/>
            <person name="LaButti K."/>
            <person name="Lindquist E.A."/>
            <person name="Lipzen A."/>
            <person name="Lundell T."/>
            <person name="Morin E."/>
            <person name="Murat C."/>
            <person name="Riley R."/>
            <person name="Ohm R."/>
            <person name="Sun H."/>
            <person name="Tunlid A."/>
            <person name="Henrissat B."/>
            <person name="Grigoriev I.V."/>
            <person name="Hibbett D.S."/>
            <person name="Martin F."/>
        </authorList>
    </citation>
    <scope>NUCLEOTIDE SEQUENCE [LARGE SCALE GENOMIC DNA]</scope>
    <source>
        <strain evidence="2">h7</strain>
    </source>
</reference>
<evidence type="ECO:0000313" key="1">
    <source>
        <dbReference type="EMBL" id="KIM47084.1"/>
    </source>
</evidence>
<name>A0A0C3CSN5_HEBCY</name>
<sequence length="73" mass="8478">HSVVKDDWYRGYFIPKGTMCLANIWYLLFIFDGPDVDAFNPDRFIGEHGRLLPALADTKDGMLFSRLRIPVQF</sequence>
<dbReference type="InterPro" id="IPR036396">
    <property type="entry name" value="Cyt_P450_sf"/>
</dbReference>
<evidence type="ECO:0008006" key="3">
    <source>
        <dbReference type="Google" id="ProtNLM"/>
    </source>
</evidence>
<dbReference type="AlphaFoldDB" id="A0A0C3CSN5"/>
<dbReference type="GO" id="GO:0005506">
    <property type="term" value="F:iron ion binding"/>
    <property type="evidence" value="ECO:0007669"/>
    <property type="project" value="InterPro"/>
</dbReference>
<dbReference type="EMBL" id="KN831770">
    <property type="protein sequence ID" value="KIM47084.1"/>
    <property type="molecule type" value="Genomic_DNA"/>
</dbReference>
<reference evidence="1 2" key="1">
    <citation type="submission" date="2014-04" db="EMBL/GenBank/DDBJ databases">
        <authorList>
            <consortium name="DOE Joint Genome Institute"/>
            <person name="Kuo A."/>
            <person name="Gay G."/>
            <person name="Dore J."/>
            <person name="Kohler A."/>
            <person name="Nagy L.G."/>
            <person name="Floudas D."/>
            <person name="Copeland A."/>
            <person name="Barry K.W."/>
            <person name="Cichocki N."/>
            <person name="Veneault-Fourrey C."/>
            <person name="LaButti K."/>
            <person name="Lindquist E.A."/>
            <person name="Lipzen A."/>
            <person name="Lundell T."/>
            <person name="Morin E."/>
            <person name="Murat C."/>
            <person name="Sun H."/>
            <person name="Tunlid A."/>
            <person name="Henrissat B."/>
            <person name="Grigoriev I.V."/>
            <person name="Hibbett D.S."/>
            <person name="Martin F."/>
            <person name="Nordberg H.P."/>
            <person name="Cantor M.N."/>
            <person name="Hua S.X."/>
        </authorList>
    </citation>
    <scope>NUCLEOTIDE SEQUENCE [LARGE SCALE GENOMIC DNA]</scope>
    <source>
        <strain evidence="2">h7</strain>
    </source>
</reference>
<feature type="non-terminal residue" evidence="1">
    <location>
        <position position="73"/>
    </location>
</feature>
<dbReference type="GO" id="GO:0004497">
    <property type="term" value="F:monooxygenase activity"/>
    <property type="evidence" value="ECO:0007669"/>
    <property type="project" value="InterPro"/>
</dbReference>
<dbReference type="Pfam" id="PF00067">
    <property type="entry name" value="p450"/>
    <property type="match status" value="1"/>
</dbReference>
<dbReference type="InterPro" id="IPR001128">
    <property type="entry name" value="Cyt_P450"/>
</dbReference>
<dbReference type="OrthoDB" id="2789670at2759"/>
<dbReference type="Gene3D" id="1.10.630.10">
    <property type="entry name" value="Cytochrome P450"/>
    <property type="match status" value="1"/>
</dbReference>
<accession>A0A0C3CSN5</accession>